<keyword evidence="11" id="KW-1185">Reference proteome</keyword>
<evidence type="ECO:0000256" key="5">
    <source>
        <dbReference type="ARBA" id="ARBA00022917"/>
    </source>
</evidence>
<evidence type="ECO:0000256" key="4">
    <source>
        <dbReference type="ARBA" id="ARBA00022840"/>
    </source>
</evidence>
<feature type="domain" description="Aminoacyl-tRNA synthetase class Ia" evidence="9">
    <location>
        <begin position="25"/>
        <end position="203"/>
    </location>
</feature>
<keyword evidence="5" id="KW-0648">Protein biosynthesis</keyword>
<evidence type="ECO:0000256" key="6">
    <source>
        <dbReference type="ARBA" id="ARBA00023146"/>
    </source>
</evidence>
<comment type="catalytic activity">
    <reaction evidence="8">
        <text>tRNA(Ile) + L-isoleucine + ATP = L-isoleucyl-tRNA(Ile) + AMP + diphosphate</text>
        <dbReference type="Rhea" id="RHEA:11060"/>
        <dbReference type="Rhea" id="RHEA-COMP:9666"/>
        <dbReference type="Rhea" id="RHEA-COMP:9695"/>
        <dbReference type="ChEBI" id="CHEBI:30616"/>
        <dbReference type="ChEBI" id="CHEBI:33019"/>
        <dbReference type="ChEBI" id="CHEBI:58045"/>
        <dbReference type="ChEBI" id="CHEBI:78442"/>
        <dbReference type="ChEBI" id="CHEBI:78528"/>
        <dbReference type="ChEBI" id="CHEBI:456215"/>
        <dbReference type="EC" id="6.1.1.5"/>
    </reaction>
</comment>
<dbReference type="OrthoDB" id="1706657at2759"/>
<keyword evidence="2" id="KW-0436">Ligase</keyword>
<dbReference type="GO" id="GO:0004822">
    <property type="term" value="F:isoleucine-tRNA ligase activity"/>
    <property type="evidence" value="ECO:0007669"/>
    <property type="project" value="UniProtKB-EC"/>
</dbReference>
<dbReference type="EMBL" id="OOIN01000004">
    <property type="protein sequence ID" value="SPO22777.1"/>
    <property type="molecule type" value="Genomic_DNA"/>
</dbReference>
<evidence type="ECO:0000313" key="10">
    <source>
        <dbReference type="EMBL" id="SPO22777.1"/>
    </source>
</evidence>
<name>A0A5C3DZP5_9BASI</name>
<evidence type="ECO:0000256" key="1">
    <source>
        <dbReference type="ARBA" id="ARBA00013165"/>
    </source>
</evidence>
<reference evidence="10 11" key="1">
    <citation type="submission" date="2018-03" db="EMBL/GenBank/DDBJ databases">
        <authorList>
            <person name="Guldener U."/>
        </authorList>
    </citation>
    <scope>NUCLEOTIDE SEQUENCE [LARGE SCALE GENOMIC DNA]</scope>
    <source>
        <strain evidence="10 11">NBRC100155</strain>
    </source>
</reference>
<accession>A0A5C3DZP5</accession>
<dbReference type="Pfam" id="PF00133">
    <property type="entry name" value="tRNA-synt_1"/>
    <property type="match status" value="1"/>
</dbReference>
<evidence type="ECO:0000256" key="2">
    <source>
        <dbReference type="ARBA" id="ARBA00022598"/>
    </source>
</evidence>
<dbReference type="GO" id="GO:0006428">
    <property type="term" value="P:isoleucyl-tRNA aminoacylation"/>
    <property type="evidence" value="ECO:0007669"/>
    <property type="project" value="InterPro"/>
</dbReference>
<evidence type="ECO:0000256" key="8">
    <source>
        <dbReference type="ARBA" id="ARBA00048359"/>
    </source>
</evidence>
<dbReference type="PANTHER" id="PTHR42780">
    <property type="entry name" value="SOLEUCYL-TRNA SYNTHETASE"/>
    <property type="match status" value="1"/>
</dbReference>
<dbReference type="PANTHER" id="PTHR42780:SF1">
    <property type="entry name" value="ISOLEUCINE--TRNA LIGASE, CYTOPLASMIC"/>
    <property type="match status" value="1"/>
</dbReference>
<gene>
    <name evidence="10" type="ORF">UTRI_01455</name>
</gene>
<keyword evidence="6 10" id="KW-0030">Aminoacyl-tRNA synthetase</keyword>
<dbReference type="InterPro" id="IPR009008">
    <property type="entry name" value="Val/Leu/Ile-tRNA-synth_edit"/>
</dbReference>
<dbReference type="AlphaFoldDB" id="A0A5C3DZP5"/>
<dbReference type="InterPro" id="IPR001412">
    <property type="entry name" value="aa-tRNA-synth_I_CS"/>
</dbReference>
<dbReference type="Gene3D" id="3.90.740.10">
    <property type="entry name" value="Valyl/Leucyl/Isoleucyl-tRNA synthetase, editing domain"/>
    <property type="match status" value="1"/>
</dbReference>
<dbReference type="InterPro" id="IPR002300">
    <property type="entry name" value="aa-tRNA-synth_Ia"/>
</dbReference>
<evidence type="ECO:0000256" key="3">
    <source>
        <dbReference type="ARBA" id="ARBA00022741"/>
    </source>
</evidence>
<keyword evidence="3" id="KW-0547">Nucleotide-binding</keyword>
<protein>
    <recommendedName>
        <fullName evidence="1">isoleucine--tRNA ligase</fullName>
        <ecNumber evidence="1">6.1.1.5</ecNumber>
    </recommendedName>
    <alternativeName>
        <fullName evidence="7">Isoleucyl-tRNA synthetase</fullName>
    </alternativeName>
</protein>
<dbReference type="GO" id="GO:0002161">
    <property type="term" value="F:aminoacyl-tRNA deacylase activity"/>
    <property type="evidence" value="ECO:0007669"/>
    <property type="project" value="InterPro"/>
</dbReference>
<dbReference type="PRINTS" id="PR00984">
    <property type="entry name" value="TRNASYNTHILE"/>
</dbReference>
<evidence type="ECO:0000313" key="11">
    <source>
        <dbReference type="Proteomes" id="UP000324022"/>
    </source>
</evidence>
<dbReference type="SUPFAM" id="SSF50677">
    <property type="entry name" value="ValRS/IleRS/LeuRS editing domain"/>
    <property type="match status" value="1"/>
</dbReference>
<dbReference type="InterPro" id="IPR002301">
    <property type="entry name" value="Ile-tRNA-ligase"/>
</dbReference>
<dbReference type="InterPro" id="IPR023586">
    <property type="entry name" value="Ile-tRNA-ligase_type2"/>
</dbReference>
<dbReference type="InterPro" id="IPR014729">
    <property type="entry name" value="Rossmann-like_a/b/a_fold"/>
</dbReference>
<dbReference type="PROSITE" id="PS00178">
    <property type="entry name" value="AA_TRNA_LIGASE_I"/>
    <property type="match status" value="1"/>
</dbReference>
<keyword evidence="4" id="KW-0067">ATP-binding</keyword>
<dbReference type="GO" id="GO:0005524">
    <property type="term" value="F:ATP binding"/>
    <property type="evidence" value="ECO:0007669"/>
    <property type="project" value="UniProtKB-KW"/>
</dbReference>
<dbReference type="SUPFAM" id="SSF52374">
    <property type="entry name" value="Nucleotidylyl transferase"/>
    <property type="match status" value="1"/>
</dbReference>
<dbReference type="Proteomes" id="UP000324022">
    <property type="component" value="Unassembled WGS sequence"/>
</dbReference>
<dbReference type="EC" id="6.1.1.5" evidence="1"/>
<dbReference type="Gene3D" id="3.40.50.620">
    <property type="entry name" value="HUPs"/>
    <property type="match status" value="1"/>
</dbReference>
<evidence type="ECO:0000256" key="7">
    <source>
        <dbReference type="ARBA" id="ARBA00032665"/>
    </source>
</evidence>
<sequence length="377" mass="42806">MLALRHQESAFNTDIAFCSTQQTRFVAIDAFKTSLEQSKGRKPFSFYNGPPFATGLPHYGHLLAGTVKDIVTQHAPSTGHNVDRRFVEHEIDKKLGIKGKKDVMAMGINKYNAECRAIVMTYQNEWRDTVERMGCWIDFDNGYKTMDINFMESVWWVFKTLHQKGLVYQGIRVMPYSTACTTPLSNFEAGLNYREVQDPAVTVSFPLISDLKTAFLAWTTTPWTLPSNLGLCVHPDFNYIKVHDDERDMNFIIHEDLLTTLYKDPKKAKFQKLETYKGKDLVGIEYEPIFPYFQDCFKGRAFRVLSDTYVTSDAGTGIVHQAPAFGDDDHCVAIAHGVITCNKTPPNPVDEAGRYTSEVPDYHGIDVKRADKPIPFL</sequence>
<evidence type="ECO:0000259" key="9">
    <source>
        <dbReference type="Pfam" id="PF00133"/>
    </source>
</evidence>
<organism evidence="10 11">
    <name type="scientific">Ustilago trichophora</name>
    <dbReference type="NCBI Taxonomy" id="86804"/>
    <lineage>
        <taxon>Eukaryota</taxon>
        <taxon>Fungi</taxon>
        <taxon>Dikarya</taxon>
        <taxon>Basidiomycota</taxon>
        <taxon>Ustilaginomycotina</taxon>
        <taxon>Ustilaginomycetes</taxon>
        <taxon>Ustilaginales</taxon>
        <taxon>Ustilaginaceae</taxon>
        <taxon>Ustilago</taxon>
    </lineage>
</organism>
<proteinExistence type="predicted"/>